<keyword evidence="7" id="KW-1185">Reference proteome</keyword>
<proteinExistence type="predicted"/>
<dbReference type="GO" id="GO:0016829">
    <property type="term" value="F:lyase activity"/>
    <property type="evidence" value="ECO:0007669"/>
    <property type="project" value="UniProtKB-KW"/>
</dbReference>
<dbReference type="KEGG" id="cga:Celgi_2614"/>
<dbReference type="InterPro" id="IPR052708">
    <property type="entry name" value="PxpC"/>
</dbReference>
<dbReference type="Pfam" id="PF02626">
    <property type="entry name" value="CT_A_B"/>
    <property type="match status" value="1"/>
</dbReference>
<dbReference type="InterPro" id="IPR029000">
    <property type="entry name" value="Cyclophilin-like_dom_sf"/>
</dbReference>
<evidence type="ECO:0000256" key="1">
    <source>
        <dbReference type="ARBA" id="ARBA00022741"/>
    </source>
</evidence>
<dbReference type="Proteomes" id="UP000000485">
    <property type="component" value="Chromosome"/>
</dbReference>
<keyword evidence="1" id="KW-0547">Nucleotide-binding</keyword>
<dbReference type="PANTHER" id="PTHR43309:SF3">
    <property type="entry name" value="5-OXOPROLINASE SUBUNIT C"/>
    <property type="match status" value="1"/>
</dbReference>
<organism evidence="6 7">
    <name type="scientific">Cellulomonas gilvus (strain ATCC 13127 / NRRL B-14078)</name>
    <name type="common">Cellvibrio gilvus</name>
    <dbReference type="NCBI Taxonomy" id="593907"/>
    <lineage>
        <taxon>Bacteria</taxon>
        <taxon>Bacillati</taxon>
        <taxon>Actinomycetota</taxon>
        <taxon>Actinomycetes</taxon>
        <taxon>Micrococcales</taxon>
        <taxon>Cellulomonadaceae</taxon>
        <taxon>Cellulomonas</taxon>
    </lineage>
</organism>
<evidence type="ECO:0000256" key="3">
    <source>
        <dbReference type="ARBA" id="ARBA00022840"/>
    </source>
</evidence>
<feature type="domain" description="Carboxyltransferase" evidence="5">
    <location>
        <begin position="26"/>
        <end position="293"/>
    </location>
</feature>
<dbReference type="OrthoDB" id="9768696at2"/>
<dbReference type="AlphaFoldDB" id="F8A3C0"/>
<dbReference type="GO" id="GO:0016787">
    <property type="term" value="F:hydrolase activity"/>
    <property type="evidence" value="ECO:0007669"/>
    <property type="project" value="UniProtKB-KW"/>
</dbReference>
<evidence type="ECO:0000259" key="5">
    <source>
        <dbReference type="SMART" id="SM00797"/>
    </source>
</evidence>
<dbReference type="GO" id="GO:0005524">
    <property type="term" value="F:ATP binding"/>
    <property type="evidence" value="ECO:0007669"/>
    <property type="project" value="UniProtKB-KW"/>
</dbReference>
<dbReference type="PANTHER" id="PTHR43309">
    <property type="entry name" value="5-OXOPROLINASE SUBUNIT C"/>
    <property type="match status" value="1"/>
</dbReference>
<dbReference type="InterPro" id="IPR003778">
    <property type="entry name" value="CT_A_B"/>
</dbReference>
<feature type="region of interest" description="Disordered" evidence="4">
    <location>
        <begin position="146"/>
        <end position="170"/>
    </location>
</feature>
<evidence type="ECO:0000256" key="2">
    <source>
        <dbReference type="ARBA" id="ARBA00022801"/>
    </source>
</evidence>
<evidence type="ECO:0000256" key="4">
    <source>
        <dbReference type="SAM" id="MobiDB-lite"/>
    </source>
</evidence>
<keyword evidence="2" id="KW-0378">Hydrolase</keyword>
<dbReference type="Gene3D" id="2.40.100.10">
    <property type="entry name" value="Cyclophilin-like"/>
    <property type="match status" value="1"/>
</dbReference>
<protein>
    <submittedName>
        <fullName evidence="6">Urea amidolyase related protein</fullName>
    </submittedName>
</protein>
<dbReference type="STRING" id="593907.Celgi_2614"/>
<keyword evidence="6" id="KW-0456">Lyase</keyword>
<evidence type="ECO:0000313" key="7">
    <source>
        <dbReference type="Proteomes" id="UP000000485"/>
    </source>
</evidence>
<keyword evidence="3" id="KW-0067">ATP-binding</keyword>
<dbReference type="HOGENOM" id="CLU_028967_0_3_11"/>
<sequence length="294" mass="29623">MSGALEVLDPGLLTLVQDGGRPGWAHVGVGRAGAADAGAWRAGNRLVGNDDGAAGLEVLLGGLRVRALGDVTVAVTGAAVDVRVDGVPAGTTTSLRAGQVLTLGRPAHGLRTYVAVRGGVAVEPVLGSRSSDRLGGLGPRALAAGDVLPVGSGRPPAQPGLPSPTDAGRADPGDVVVLAVEPGPHAHWFDVRWPGVLCAPEGYQVLPESDRVAVRLDGPPLTRARGFVGRELAPVGLVPGAVQVPPDGRPVVFGVDHPVTGGYPVLAVVLPRDVDALAQVRPGDAVRLALRVSG</sequence>
<dbReference type="EMBL" id="CP002665">
    <property type="protein sequence ID" value="AEI13113.1"/>
    <property type="molecule type" value="Genomic_DNA"/>
</dbReference>
<dbReference type="eggNOG" id="COG1984">
    <property type="taxonomic scope" value="Bacteria"/>
</dbReference>
<dbReference type="NCBIfam" id="TIGR00724">
    <property type="entry name" value="urea_amlyse_rel"/>
    <property type="match status" value="1"/>
</dbReference>
<dbReference type="SUPFAM" id="SSF50891">
    <property type="entry name" value="Cyclophilin-like"/>
    <property type="match status" value="1"/>
</dbReference>
<dbReference type="SMART" id="SM00797">
    <property type="entry name" value="AHS2"/>
    <property type="match status" value="1"/>
</dbReference>
<evidence type="ECO:0000313" key="6">
    <source>
        <dbReference type="EMBL" id="AEI13113.1"/>
    </source>
</evidence>
<gene>
    <name evidence="6" type="ordered locus">Celgi_2614</name>
</gene>
<name>F8A3C0_CELGA</name>
<reference evidence="7" key="1">
    <citation type="submission" date="2011-04" db="EMBL/GenBank/DDBJ databases">
        <title>Complete sequence of Cellvibrio gilvus ATCC 13127.</title>
        <authorList>
            <person name="Lucas S."/>
            <person name="Han J."/>
            <person name="Lapidus A."/>
            <person name="Cheng J.-F."/>
            <person name="Goodwin L."/>
            <person name="Pitluck S."/>
            <person name="Peters L."/>
            <person name="Munk A."/>
            <person name="Detter J.C."/>
            <person name="Han C."/>
            <person name="Tapia R."/>
            <person name="Land M."/>
            <person name="Hauser L."/>
            <person name="Kyrpides N."/>
            <person name="Ivanova N."/>
            <person name="Ovchinnikova G."/>
            <person name="Pagani I."/>
            <person name="Mead D."/>
            <person name="Brumm P."/>
            <person name="Woyke T."/>
        </authorList>
    </citation>
    <scope>NUCLEOTIDE SEQUENCE [LARGE SCALE GENOMIC DNA]</scope>
    <source>
        <strain evidence="7">ATCC 13127 / NRRL B-14078</strain>
    </source>
</reference>
<dbReference type="RefSeq" id="WP_013884630.1">
    <property type="nucleotide sequence ID" value="NC_015671.1"/>
</dbReference>
<accession>F8A3C0</accession>